<protein>
    <submittedName>
        <fullName evidence="2">MBL fold metallo-hydrolase</fullName>
    </submittedName>
</protein>
<evidence type="ECO:0000313" key="2">
    <source>
        <dbReference type="EMBL" id="MBC8431531.1"/>
    </source>
</evidence>
<dbReference type="SUPFAM" id="SSF56281">
    <property type="entry name" value="Metallo-hydrolase/oxidoreductase"/>
    <property type="match status" value="1"/>
</dbReference>
<dbReference type="EMBL" id="JACNIG010000153">
    <property type="protein sequence ID" value="MBC8431531.1"/>
    <property type="molecule type" value="Genomic_DNA"/>
</dbReference>
<evidence type="ECO:0000313" key="3">
    <source>
        <dbReference type="Proteomes" id="UP000605201"/>
    </source>
</evidence>
<dbReference type="Pfam" id="PF00753">
    <property type="entry name" value="Lactamase_B"/>
    <property type="match status" value="1"/>
</dbReference>
<comment type="caution">
    <text evidence="2">The sequence shown here is derived from an EMBL/GenBank/DDBJ whole genome shotgun (WGS) entry which is preliminary data.</text>
</comment>
<accession>A0A8J6P0H7</accession>
<dbReference type="Gene3D" id="3.60.15.10">
    <property type="entry name" value="Ribonuclease Z/Hydroxyacylglutathione hydrolase-like"/>
    <property type="match status" value="1"/>
</dbReference>
<dbReference type="InterPro" id="IPR001279">
    <property type="entry name" value="Metallo-B-lactamas"/>
</dbReference>
<dbReference type="AlphaFoldDB" id="A0A8J6P0H7"/>
<feature type="domain" description="Metallo-beta-lactamase" evidence="1">
    <location>
        <begin position="14"/>
        <end position="74"/>
    </location>
</feature>
<proteinExistence type="predicted"/>
<dbReference type="InterPro" id="IPR036866">
    <property type="entry name" value="RibonucZ/Hydroxyglut_hydro"/>
</dbReference>
<dbReference type="InterPro" id="IPR052159">
    <property type="entry name" value="Competence_DNA_uptake"/>
</dbReference>
<sequence length="218" mass="24137">MGKIQYDYEVIFIDVGQGDATLIHQLSNMHSVLVDAGIATPVLTALKQSTQLKAIFVTHWDKDHIGGMSAVINWLSNKYQKAINVFINLQDTSTNSAKRFMRTLDQAYNDGTIIIKPACNDSKDPTGIINGKFLILWPPHAIVITHPEDRNFGSLILRFEVGDFSLLLSGDAGGDVWPLVDQTVLKADVFRYPHHGGELFTGKNSWSADDLISTIALR</sequence>
<evidence type="ECO:0000259" key="1">
    <source>
        <dbReference type="Pfam" id="PF00753"/>
    </source>
</evidence>
<dbReference type="Proteomes" id="UP000605201">
    <property type="component" value="Unassembled WGS sequence"/>
</dbReference>
<dbReference type="PANTHER" id="PTHR30619:SF1">
    <property type="entry name" value="RECOMBINATION PROTEIN 2"/>
    <property type="match status" value="1"/>
</dbReference>
<name>A0A8J6P0H7_9BACT</name>
<dbReference type="PANTHER" id="PTHR30619">
    <property type="entry name" value="DNA INTERNALIZATION/COMPETENCE PROTEIN COMEC/REC2"/>
    <property type="match status" value="1"/>
</dbReference>
<organism evidence="2 3">
    <name type="scientific">Candidatus Desulfatibia vada</name>
    <dbReference type="NCBI Taxonomy" id="2841696"/>
    <lineage>
        <taxon>Bacteria</taxon>
        <taxon>Pseudomonadati</taxon>
        <taxon>Thermodesulfobacteriota</taxon>
        <taxon>Desulfobacteria</taxon>
        <taxon>Desulfobacterales</taxon>
        <taxon>Desulfobacterales incertae sedis</taxon>
        <taxon>Candidatus Desulfatibia</taxon>
    </lineage>
</organism>
<reference evidence="2 3" key="1">
    <citation type="submission" date="2020-08" db="EMBL/GenBank/DDBJ databases">
        <title>Bridging the membrane lipid divide: bacteria of the FCB group superphylum have the potential to synthesize archaeal ether lipids.</title>
        <authorList>
            <person name="Villanueva L."/>
            <person name="Von Meijenfeldt F.A.B."/>
            <person name="Westbye A.B."/>
            <person name="Yadav S."/>
            <person name="Hopmans E.C."/>
            <person name="Dutilh B.E."/>
            <person name="Sinninghe Damste J.S."/>
        </authorList>
    </citation>
    <scope>NUCLEOTIDE SEQUENCE [LARGE SCALE GENOMIC DNA]</scope>
    <source>
        <strain evidence="2">NIOZ-UU17</strain>
    </source>
</reference>
<gene>
    <name evidence="2" type="ORF">H8D96_06390</name>
</gene>